<dbReference type="AlphaFoldDB" id="A0A1J5Q6Q1"/>
<dbReference type="InterPro" id="IPR036249">
    <property type="entry name" value="Thioredoxin-like_sf"/>
</dbReference>
<dbReference type="EMBL" id="MLJW01002130">
    <property type="protein sequence ID" value="OIQ75556.1"/>
    <property type="molecule type" value="Genomic_DNA"/>
</dbReference>
<reference evidence="1" key="1">
    <citation type="submission" date="2016-10" db="EMBL/GenBank/DDBJ databases">
        <title>Sequence of Gallionella enrichment culture.</title>
        <authorList>
            <person name="Poehlein A."/>
            <person name="Muehling M."/>
            <person name="Daniel R."/>
        </authorList>
    </citation>
    <scope>NUCLEOTIDE SEQUENCE</scope>
</reference>
<protein>
    <recommendedName>
        <fullName evidence="2">DSBA-like thioredoxin domain protein</fullName>
    </recommendedName>
</protein>
<name>A0A1J5Q6Q1_9ZZZZ</name>
<evidence type="ECO:0000313" key="1">
    <source>
        <dbReference type="EMBL" id="OIQ75556.1"/>
    </source>
</evidence>
<dbReference type="Pfam" id="PF22234">
    <property type="entry name" value="Rv2466c-like"/>
    <property type="match status" value="1"/>
</dbReference>
<dbReference type="Gene3D" id="3.40.30.10">
    <property type="entry name" value="Glutaredoxin"/>
    <property type="match status" value="1"/>
</dbReference>
<proteinExistence type="predicted"/>
<accession>A0A1J5Q6Q1</accession>
<sequence length="199" mass="21830">MNSVDVWVDPLCPWAWITSRWLAEVERLGEARVNFRVMSLAYLNRDKEMPPEYSAILTDGWKPVRALTAARLEFGPEHVRPLYEAIATRIHLEKRGLEVIDEVIAEALAATGLPLSLASAGEEVDAELIREHHAGMDQVGGEVGTPVISVGGVAFFGPVITPAPKGEAALQLWRGVQMVASTPGFFEIKRSRDKGPDFS</sequence>
<dbReference type="SUPFAM" id="SSF52833">
    <property type="entry name" value="Thioredoxin-like"/>
    <property type="match status" value="1"/>
</dbReference>
<evidence type="ECO:0008006" key="2">
    <source>
        <dbReference type="Google" id="ProtNLM"/>
    </source>
</evidence>
<gene>
    <name evidence="1" type="ORF">GALL_427730</name>
</gene>
<comment type="caution">
    <text evidence="1">The sequence shown here is derived from an EMBL/GenBank/DDBJ whole genome shotgun (WGS) entry which is preliminary data.</text>
</comment>
<dbReference type="InterPro" id="IPR053977">
    <property type="entry name" value="Rv2466c-like"/>
</dbReference>
<organism evidence="1">
    <name type="scientific">mine drainage metagenome</name>
    <dbReference type="NCBI Taxonomy" id="410659"/>
    <lineage>
        <taxon>unclassified sequences</taxon>
        <taxon>metagenomes</taxon>
        <taxon>ecological metagenomes</taxon>
    </lineage>
</organism>